<keyword evidence="2" id="KW-1185">Reference proteome</keyword>
<dbReference type="GO" id="GO:0019441">
    <property type="term" value="P:L-tryptophan catabolic process to kynurenine"/>
    <property type="evidence" value="ECO:0007669"/>
    <property type="project" value="InterPro"/>
</dbReference>
<organism evidence="1 2">
    <name type="scientific">Acidocella aromatica</name>
    <dbReference type="NCBI Taxonomy" id="1303579"/>
    <lineage>
        <taxon>Bacteria</taxon>
        <taxon>Pseudomonadati</taxon>
        <taxon>Pseudomonadota</taxon>
        <taxon>Alphaproteobacteria</taxon>
        <taxon>Acetobacterales</taxon>
        <taxon>Acidocellaceae</taxon>
        <taxon>Acidocella</taxon>
    </lineage>
</organism>
<evidence type="ECO:0000313" key="2">
    <source>
        <dbReference type="Proteomes" id="UP000553706"/>
    </source>
</evidence>
<dbReference type="Proteomes" id="UP000553706">
    <property type="component" value="Unassembled WGS sequence"/>
</dbReference>
<dbReference type="AlphaFoldDB" id="A0A840VFD4"/>
<dbReference type="PANTHER" id="PTHR31118">
    <property type="entry name" value="CYCLASE-LIKE PROTEIN 2"/>
    <property type="match status" value="1"/>
</dbReference>
<dbReference type="InterPro" id="IPR007325">
    <property type="entry name" value="KFase/CYL"/>
</dbReference>
<dbReference type="GO" id="GO:0004061">
    <property type="term" value="F:arylformamidase activity"/>
    <property type="evidence" value="ECO:0007669"/>
    <property type="project" value="InterPro"/>
</dbReference>
<gene>
    <name evidence="1" type="ORF">HNP71_000159</name>
</gene>
<dbReference type="RefSeq" id="WP_221246557.1">
    <property type="nucleotide sequence ID" value="NZ_JACHFJ010000001.1"/>
</dbReference>
<dbReference type="InterPro" id="IPR037175">
    <property type="entry name" value="KFase_sf"/>
</dbReference>
<dbReference type="PANTHER" id="PTHR31118:SF12">
    <property type="entry name" value="CYCLASE-LIKE PROTEIN 2"/>
    <property type="match status" value="1"/>
</dbReference>
<dbReference type="EMBL" id="JACHFJ010000001">
    <property type="protein sequence ID" value="MBB5371935.1"/>
    <property type="molecule type" value="Genomic_DNA"/>
</dbReference>
<dbReference type="Gene3D" id="3.50.30.50">
    <property type="entry name" value="Putative cyclase"/>
    <property type="match status" value="1"/>
</dbReference>
<evidence type="ECO:0000313" key="1">
    <source>
        <dbReference type="EMBL" id="MBB5371935.1"/>
    </source>
</evidence>
<reference evidence="1 2" key="1">
    <citation type="submission" date="2020-08" db="EMBL/GenBank/DDBJ databases">
        <title>Genomic Encyclopedia of Type Strains, Phase IV (KMG-IV): sequencing the most valuable type-strain genomes for metagenomic binning, comparative biology and taxonomic classification.</title>
        <authorList>
            <person name="Goeker M."/>
        </authorList>
    </citation>
    <scope>NUCLEOTIDE SEQUENCE [LARGE SCALE GENOMIC DNA]</scope>
    <source>
        <strain evidence="1 2">DSM 27026</strain>
    </source>
</reference>
<proteinExistence type="predicted"/>
<accession>A0A840VFD4</accession>
<dbReference type="Pfam" id="PF04199">
    <property type="entry name" value="Cyclase"/>
    <property type="match status" value="1"/>
</dbReference>
<comment type="caution">
    <text evidence="1">The sequence shown here is derived from an EMBL/GenBank/DDBJ whole genome shotgun (WGS) entry which is preliminary data.</text>
</comment>
<dbReference type="SUPFAM" id="SSF102198">
    <property type="entry name" value="Putative cyclase"/>
    <property type="match status" value="1"/>
</dbReference>
<name>A0A840VFD4_9PROT</name>
<protein>
    <submittedName>
        <fullName evidence="1">Kynurenine formamidase</fullName>
    </submittedName>
</protein>
<sequence length="234" mass="26287">MSKARFTDLTHAFHPGQPHFPLFPDETVETLFSVAEHGFEVTRYSHVGQWGTHVDAPSHFVAGGRSLDELPVEDMLLPLVVLDISPRAAQDHDTMPVLEDVRGWEARNGRIPKGAFVALRTDWHKRWPDPVAFANKDEAGVAHYPGWSREVLEFLFTERDVRAVGHEQTDTDRGLSTSKGDYGLEYYVLSQDRWQIELVANLDKVPEAGALLLASWPKPLKGCGYPARLVAIHE</sequence>